<dbReference type="PANTHER" id="PTHR16509">
    <property type="match status" value="1"/>
</dbReference>
<keyword evidence="9" id="KW-0378">Hydrolase</keyword>
<dbReference type="Pfam" id="PF00149">
    <property type="entry name" value="Metallophos"/>
    <property type="match status" value="1"/>
</dbReference>
<reference evidence="18" key="1">
    <citation type="submission" date="2025-08" db="UniProtKB">
        <authorList>
            <consortium name="Ensembl"/>
        </authorList>
    </citation>
    <scope>IDENTIFICATION</scope>
</reference>
<dbReference type="GO" id="GO:0047631">
    <property type="term" value="F:ADP-ribose diphosphatase activity"/>
    <property type="evidence" value="ECO:0007669"/>
    <property type="project" value="UniProtKB-EC"/>
</dbReference>
<evidence type="ECO:0000256" key="13">
    <source>
        <dbReference type="ARBA" id="ARBA00047486"/>
    </source>
</evidence>
<evidence type="ECO:0000256" key="8">
    <source>
        <dbReference type="ARBA" id="ARBA00022723"/>
    </source>
</evidence>
<reference evidence="18" key="2">
    <citation type="submission" date="2025-09" db="UniProtKB">
        <authorList>
            <consortium name="Ensembl"/>
        </authorList>
    </citation>
    <scope>IDENTIFICATION</scope>
</reference>
<comment type="similarity">
    <text evidence="2">Belongs to the ADPRibase-Mn family.</text>
</comment>
<dbReference type="EC" id="3.6.1.16" evidence="4"/>
<dbReference type="GO" id="GO:0030145">
    <property type="term" value="F:manganese ion binding"/>
    <property type="evidence" value="ECO:0007669"/>
    <property type="project" value="TreeGrafter"/>
</dbReference>
<dbReference type="PANTHER" id="PTHR16509:SF1">
    <property type="entry name" value="MANGANESE-DEPENDENT ADP-RIBOSE_CDP-ALCOHOL DIPHOSPHATASE"/>
    <property type="match status" value="1"/>
</dbReference>
<comment type="catalytic activity">
    <reaction evidence="16">
        <text>ADP-D-ribose + H2O = D-ribose 5-phosphate + AMP + 2 H(+)</text>
        <dbReference type="Rhea" id="RHEA:10412"/>
        <dbReference type="ChEBI" id="CHEBI:15377"/>
        <dbReference type="ChEBI" id="CHEBI:15378"/>
        <dbReference type="ChEBI" id="CHEBI:57967"/>
        <dbReference type="ChEBI" id="CHEBI:78346"/>
        <dbReference type="ChEBI" id="CHEBI:456215"/>
        <dbReference type="EC" id="3.6.1.13"/>
    </reaction>
</comment>
<evidence type="ECO:0000256" key="4">
    <source>
        <dbReference type="ARBA" id="ARBA00012443"/>
    </source>
</evidence>
<dbReference type="SUPFAM" id="SSF56300">
    <property type="entry name" value="Metallo-dependent phosphatases"/>
    <property type="match status" value="1"/>
</dbReference>
<evidence type="ECO:0000256" key="12">
    <source>
        <dbReference type="ARBA" id="ARBA00032579"/>
    </source>
</evidence>
<evidence type="ECO:0000313" key="19">
    <source>
        <dbReference type="Proteomes" id="UP000694428"/>
    </source>
</evidence>
<evidence type="ECO:0000313" key="18">
    <source>
        <dbReference type="Ensembl" id="ENSPSTP00000023926.1"/>
    </source>
</evidence>
<dbReference type="GO" id="GO:0008663">
    <property type="term" value="F:2',3'-cyclic-nucleotide 2'-phosphodiesterase activity"/>
    <property type="evidence" value="ECO:0007669"/>
    <property type="project" value="TreeGrafter"/>
</dbReference>
<evidence type="ECO:0000256" key="10">
    <source>
        <dbReference type="ARBA" id="ARBA00022833"/>
    </source>
</evidence>
<evidence type="ECO:0000256" key="9">
    <source>
        <dbReference type="ARBA" id="ARBA00022801"/>
    </source>
</evidence>
<dbReference type="GO" id="GO:0047734">
    <property type="term" value="F:CDP-glycerol diphosphatase activity"/>
    <property type="evidence" value="ECO:0007669"/>
    <property type="project" value="UniProtKB-EC"/>
</dbReference>
<dbReference type="EC" id="3.6.1.53" evidence="6"/>
<keyword evidence="10" id="KW-0862">Zinc</keyword>
<comment type="subunit">
    <text evidence="3">Monomer.</text>
</comment>
<organism evidence="18 19">
    <name type="scientific">Pavo cristatus</name>
    <name type="common">Indian peafowl</name>
    <name type="synonym">Blue peafowl</name>
    <dbReference type="NCBI Taxonomy" id="9049"/>
    <lineage>
        <taxon>Eukaryota</taxon>
        <taxon>Metazoa</taxon>
        <taxon>Chordata</taxon>
        <taxon>Craniata</taxon>
        <taxon>Vertebrata</taxon>
        <taxon>Euteleostomi</taxon>
        <taxon>Archelosauria</taxon>
        <taxon>Archosauria</taxon>
        <taxon>Dinosauria</taxon>
        <taxon>Saurischia</taxon>
        <taxon>Theropoda</taxon>
        <taxon>Coelurosauria</taxon>
        <taxon>Aves</taxon>
        <taxon>Neognathae</taxon>
        <taxon>Galloanserae</taxon>
        <taxon>Galliformes</taxon>
        <taxon>Phasianidae</taxon>
        <taxon>Phasianinae</taxon>
        <taxon>Pavo</taxon>
    </lineage>
</organism>
<name>A0A8C9LF59_PAVCR</name>
<dbReference type="CDD" id="cd07396">
    <property type="entry name" value="MPP_Nbla03831"/>
    <property type="match status" value="1"/>
</dbReference>
<evidence type="ECO:0000256" key="14">
    <source>
        <dbReference type="ARBA" id="ARBA00047636"/>
    </source>
</evidence>
<proteinExistence type="inferred from homology"/>
<keyword evidence="8" id="KW-0479">Metal-binding</keyword>
<comment type="catalytic activity">
    <reaction evidence="15">
        <text>ADP-D-ribose + H2O = D-ribose 5-phosphate + AMP + 2 H(+)</text>
        <dbReference type="Rhea" id="RHEA:10412"/>
        <dbReference type="ChEBI" id="CHEBI:15377"/>
        <dbReference type="ChEBI" id="CHEBI:15378"/>
        <dbReference type="ChEBI" id="CHEBI:57967"/>
        <dbReference type="ChEBI" id="CHEBI:78346"/>
        <dbReference type="ChEBI" id="CHEBI:456215"/>
        <dbReference type="EC" id="3.6.1.53"/>
    </reaction>
</comment>
<dbReference type="InterPro" id="IPR029052">
    <property type="entry name" value="Metallo-depent_PP-like"/>
</dbReference>
<sequence length="349" mass="38433">MPPPPPACSSAPSLPAARPFRPRAAAAMEPAPRFSFGVIADVQHADAEDGHDFWGYRRRYYRHSLRLLRAAVEAWAAERPPPAFVLQLGDCIDGVNARSGAAEAEAALGRVLAALGRLRVPVHHAWGNHELYNFGRARLVQSGLRSRPPPSAGPPAAPPGDCHAYHFCPAPRFRFVLLDGYELSPLGRDADSPRHRAALRLLKEKNHNADLNSPAGLEEPQFVEFNGGFSQAQLDWFNDVLKFSDENQEKVVVMGHLPIHPDASDEVCLAWNYRDALSVIHSHQCVVCFLAGHLHDGGYCLDSHGVHHLTLEGVIETPPESNAFGTIYVYDDKMVLKGRGRISDRVMCF</sequence>
<evidence type="ECO:0000256" key="3">
    <source>
        <dbReference type="ARBA" id="ARBA00011245"/>
    </source>
</evidence>
<dbReference type="InterPro" id="IPR004843">
    <property type="entry name" value="Calcineurin-like_PHP"/>
</dbReference>
<evidence type="ECO:0000256" key="2">
    <source>
        <dbReference type="ARBA" id="ARBA00006362"/>
    </source>
</evidence>
<protein>
    <recommendedName>
        <fullName evidence="7">Manganese-dependent ADP-ribose/CDP-alcohol diphosphatase</fullName>
        <ecNumber evidence="5">3.6.1.13</ecNumber>
        <ecNumber evidence="4">3.6.1.16</ecNumber>
        <ecNumber evidence="6">3.6.1.53</ecNumber>
    </recommendedName>
    <alternativeName>
        <fullName evidence="12">ADPRibase-Mn</fullName>
    </alternativeName>
    <alternativeName>
        <fullName evidence="11">CDP-choline phosphohydrolase</fullName>
    </alternativeName>
</protein>
<evidence type="ECO:0000256" key="11">
    <source>
        <dbReference type="ARBA" id="ARBA00030848"/>
    </source>
</evidence>
<dbReference type="AlphaFoldDB" id="A0A8C9LF59"/>
<evidence type="ECO:0000256" key="5">
    <source>
        <dbReference type="ARBA" id="ARBA00012453"/>
    </source>
</evidence>
<evidence type="ECO:0000256" key="15">
    <source>
        <dbReference type="ARBA" id="ARBA00047894"/>
    </source>
</evidence>
<keyword evidence="19" id="KW-1185">Reference proteome</keyword>
<dbReference type="Proteomes" id="UP000694428">
    <property type="component" value="Unplaced"/>
</dbReference>
<dbReference type="Ensembl" id="ENSPSTT00000025177.1">
    <property type="protein sequence ID" value="ENSPSTP00000023926.1"/>
    <property type="gene ID" value="ENSPSTG00000017652.1"/>
</dbReference>
<dbReference type="InterPro" id="IPR041869">
    <property type="entry name" value="MPP_ADPRM"/>
</dbReference>
<evidence type="ECO:0000256" key="1">
    <source>
        <dbReference type="ARBA" id="ARBA00001946"/>
    </source>
</evidence>
<evidence type="ECO:0000256" key="7">
    <source>
        <dbReference type="ARBA" id="ARBA00016378"/>
    </source>
</evidence>
<feature type="domain" description="Calcineurin-like phosphoesterase" evidence="17">
    <location>
        <begin position="36"/>
        <end position="295"/>
    </location>
</feature>
<accession>A0A8C9LF59</accession>
<comment type="catalytic activity">
    <reaction evidence="14">
        <text>CDP-choline + H2O = phosphocholine + CMP + 2 H(+)</text>
        <dbReference type="Rhea" id="RHEA:32487"/>
        <dbReference type="ChEBI" id="CHEBI:15377"/>
        <dbReference type="ChEBI" id="CHEBI:15378"/>
        <dbReference type="ChEBI" id="CHEBI:58779"/>
        <dbReference type="ChEBI" id="CHEBI:60377"/>
        <dbReference type="ChEBI" id="CHEBI:295975"/>
        <dbReference type="EC" id="3.6.1.53"/>
    </reaction>
</comment>
<comment type="cofactor">
    <cofactor evidence="1">
        <name>Mg(2+)</name>
        <dbReference type="ChEBI" id="CHEBI:18420"/>
    </cofactor>
</comment>
<evidence type="ECO:0000256" key="16">
    <source>
        <dbReference type="ARBA" id="ARBA00049546"/>
    </source>
</evidence>
<evidence type="ECO:0000259" key="17">
    <source>
        <dbReference type="Pfam" id="PF00149"/>
    </source>
</evidence>
<dbReference type="Gene3D" id="3.60.21.10">
    <property type="match status" value="1"/>
</dbReference>
<evidence type="ECO:0000256" key="6">
    <source>
        <dbReference type="ARBA" id="ARBA00012529"/>
    </source>
</evidence>
<comment type="catalytic activity">
    <reaction evidence="13">
        <text>CDP-glycerol + H2O = sn-glycerol 3-phosphate + CMP + 2 H(+)</text>
        <dbReference type="Rhea" id="RHEA:21692"/>
        <dbReference type="ChEBI" id="CHEBI:15377"/>
        <dbReference type="ChEBI" id="CHEBI:15378"/>
        <dbReference type="ChEBI" id="CHEBI:57597"/>
        <dbReference type="ChEBI" id="CHEBI:58311"/>
        <dbReference type="ChEBI" id="CHEBI:60377"/>
        <dbReference type="EC" id="3.6.1.16"/>
    </reaction>
</comment>
<dbReference type="EC" id="3.6.1.13" evidence="5"/>